<accession>A0A919V9H0</accession>
<dbReference type="InterPro" id="IPR045730">
    <property type="entry name" value="DUF6084"/>
</dbReference>
<dbReference type="Proteomes" id="UP000606172">
    <property type="component" value="Unassembled WGS sequence"/>
</dbReference>
<dbReference type="Pfam" id="PF19562">
    <property type="entry name" value="DUF6084"/>
    <property type="match status" value="1"/>
</dbReference>
<proteinExistence type="predicted"/>
<gene>
    <name evidence="1" type="ORF">Ssi02_56640</name>
</gene>
<keyword evidence="2" id="KW-1185">Reference proteome</keyword>
<dbReference type="AlphaFoldDB" id="A0A919V9H0"/>
<reference evidence="1" key="1">
    <citation type="submission" date="2021-01" db="EMBL/GenBank/DDBJ databases">
        <title>Whole genome shotgun sequence of Sinosporangium siamense NBRC 109515.</title>
        <authorList>
            <person name="Komaki H."/>
            <person name="Tamura T."/>
        </authorList>
    </citation>
    <scope>NUCLEOTIDE SEQUENCE</scope>
    <source>
        <strain evidence="1">NBRC 109515</strain>
    </source>
</reference>
<organism evidence="1 2">
    <name type="scientific">Sinosporangium siamense</name>
    <dbReference type="NCBI Taxonomy" id="1367973"/>
    <lineage>
        <taxon>Bacteria</taxon>
        <taxon>Bacillati</taxon>
        <taxon>Actinomycetota</taxon>
        <taxon>Actinomycetes</taxon>
        <taxon>Streptosporangiales</taxon>
        <taxon>Streptosporangiaceae</taxon>
        <taxon>Sinosporangium</taxon>
    </lineage>
</organism>
<sequence length="216" mass="23731">MVTGPAFACVSARADASASAPTLLFRLRVADPTPEGVHMMALRCQLRIEPRRRGYSDGEAVLLSDLFGERSRWGETLRPMQFAQVSTIVPGFSGSTEVDLPVPCSYDLEVAAGKYLASLDDGEVPMLLLFSGTVFVRTGTVPAGEGMAVRLVPWQCEAQFALPVATWRELMDMWFPGAGWLRLRRDTLRALQVFKSTHGLATWDETVDRLLKEAPG</sequence>
<dbReference type="EMBL" id="BOOW01000036">
    <property type="protein sequence ID" value="GII95433.1"/>
    <property type="molecule type" value="Genomic_DNA"/>
</dbReference>
<dbReference type="RefSeq" id="WP_204030501.1">
    <property type="nucleotide sequence ID" value="NZ_JBHLZQ010000015.1"/>
</dbReference>
<evidence type="ECO:0000313" key="2">
    <source>
        <dbReference type="Proteomes" id="UP000606172"/>
    </source>
</evidence>
<name>A0A919V9H0_9ACTN</name>
<evidence type="ECO:0000313" key="1">
    <source>
        <dbReference type="EMBL" id="GII95433.1"/>
    </source>
</evidence>
<comment type="caution">
    <text evidence="1">The sequence shown here is derived from an EMBL/GenBank/DDBJ whole genome shotgun (WGS) entry which is preliminary data.</text>
</comment>
<protein>
    <submittedName>
        <fullName evidence="1">Uncharacterized protein</fullName>
    </submittedName>
</protein>